<dbReference type="Proteomes" id="UP000228921">
    <property type="component" value="Unassembled WGS sequence"/>
</dbReference>
<evidence type="ECO:0000256" key="3">
    <source>
        <dbReference type="ARBA" id="ARBA00022691"/>
    </source>
</evidence>
<dbReference type="InterPro" id="IPR029063">
    <property type="entry name" value="SAM-dependent_MTases_sf"/>
</dbReference>
<sequence>MSGQSPEQDYQALIAAEGAVWSAAARDLAAKWRPDWADMQRTRHYAVVDGRHIRQLLALVQPEWHVLEIGCSSGWLSLEMARRGAHVEGIDVADEALRIAQAYAAQHPPRGSVQYRLADINYEPLPQAHYDLVVTVGVLHHLAEVRAVLERVRAALKSNGLLFVIDPFDTPTPNALIAGALLFLLPTQVRYRDKVRHLLRFRTRVVERMKASIEARGLSPFEGYGRHQAPLEIIRELFQIEQLHKHNAFTGYVIANLAMSEPLAIALGRTLFLFDRLAVRLRLLQGLSYTLIARRSQ</sequence>
<proteinExistence type="predicted"/>
<evidence type="ECO:0000259" key="4">
    <source>
        <dbReference type="Pfam" id="PF13649"/>
    </source>
</evidence>
<dbReference type="PANTHER" id="PTHR43464:SF19">
    <property type="entry name" value="UBIQUINONE BIOSYNTHESIS O-METHYLTRANSFERASE, MITOCHONDRIAL"/>
    <property type="match status" value="1"/>
</dbReference>
<evidence type="ECO:0000256" key="1">
    <source>
        <dbReference type="ARBA" id="ARBA00022603"/>
    </source>
</evidence>
<feature type="domain" description="Methyltransferase" evidence="4">
    <location>
        <begin position="66"/>
        <end position="160"/>
    </location>
</feature>
<keyword evidence="1" id="KW-0489">Methyltransferase</keyword>
<dbReference type="Pfam" id="PF13649">
    <property type="entry name" value="Methyltransf_25"/>
    <property type="match status" value="1"/>
</dbReference>
<evidence type="ECO:0000313" key="6">
    <source>
        <dbReference type="Proteomes" id="UP000228921"/>
    </source>
</evidence>
<dbReference type="AlphaFoldDB" id="A0A2M8NZH1"/>
<dbReference type="InterPro" id="IPR041698">
    <property type="entry name" value="Methyltransf_25"/>
</dbReference>
<dbReference type="SUPFAM" id="SSF53335">
    <property type="entry name" value="S-adenosyl-L-methionine-dependent methyltransferases"/>
    <property type="match status" value="1"/>
</dbReference>
<evidence type="ECO:0000256" key="2">
    <source>
        <dbReference type="ARBA" id="ARBA00022679"/>
    </source>
</evidence>
<dbReference type="CDD" id="cd02440">
    <property type="entry name" value="AdoMet_MTases"/>
    <property type="match status" value="1"/>
</dbReference>
<accession>A0A2M8NZH1</accession>
<organism evidence="5 6">
    <name type="scientific">Candidatus Thermofonsia Clade 1 bacterium</name>
    <dbReference type="NCBI Taxonomy" id="2364210"/>
    <lineage>
        <taxon>Bacteria</taxon>
        <taxon>Bacillati</taxon>
        <taxon>Chloroflexota</taxon>
        <taxon>Candidatus Thermofontia</taxon>
        <taxon>Candidatus Thermofonsia Clade 1</taxon>
    </lineage>
</organism>
<gene>
    <name evidence="5" type="ORF">CUN51_06860</name>
</gene>
<comment type="caution">
    <text evidence="5">The sequence shown here is derived from an EMBL/GenBank/DDBJ whole genome shotgun (WGS) entry which is preliminary data.</text>
</comment>
<keyword evidence="2" id="KW-0808">Transferase</keyword>
<protein>
    <recommendedName>
        <fullName evidence="4">Methyltransferase domain-containing protein</fullName>
    </recommendedName>
</protein>
<dbReference type="GO" id="GO:0032259">
    <property type="term" value="P:methylation"/>
    <property type="evidence" value="ECO:0007669"/>
    <property type="project" value="UniProtKB-KW"/>
</dbReference>
<keyword evidence="3" id="KW-0949">S-adenosyl-L-methionine</keyword>
<reference evidence="5 6" key="1">
    <citation type="submission" date="2017-11" db="EMBL/GenBank/DDBJ databases">
        <title>Evolution of Phototrophy in the Chloroflexi Phylum Driven by Horizontal Gene Transfer.</title>
        <authorList>
            <person name="Ward L.M."/>
            <person name="Hemp J."/>
            <person name="Shih P.M."/>
            <person name="Mcglynn S.E."/>
            <person name="Fischer W."/>
        </authorList>
    </citation>
    <scope>NUCLEOTIDE SEQUENCE [LARGE SCALE GENOMIC DNA]</scope>
    <source>
        <strain evidence="5">CP2_2F</strain>
    </source>
</reference>
<dbReference type="PANTHER" id="PTHR43464">
    <property type="entry name" value="METHYLTRANSFERASE"/>
    <property type="match status" value="1"/>
</dbReference>
<dbReference type="GO" id="GO:0008168">
    <property type="term" value="F:methyltransferase activity"/>
    <property type="evidence" value="ECO:0007669"/>
    <property type="project" value="UniProtKB-KW"/>
</dbReference>
<dbReference type="Gene3D" id="3.40.50.150">
    <property type="entry name" value="Vaccinia Virus protein VP39"/>
    <property type="match status" value="1"/>
</dbReference>
<name>A0A2M8NZH1_9CHLR</name>
<dbReference type="EMBL" id="PGTK01000007">
    <property type="protein sequence ID" value="PJF30698.1"/>
    <property type="molecule type" value="Genomic_DNA"/>
</dbReference>
<evidence type="ECO:0000313" key="5">
    <source>
        <dbReference type="EMBL" id="PJF30698.1"/>
    </source>
</evidence>